<dbReference type="RefSeq" id="WP_043912111.1">
    <property type="nucleotide sequence ID" value="NZ_JXZB01000002.1"/>
</dbReference>
<dbReference type="Proteomes" id="UP000032066">
    <property type="component" value="Unassembled WGS sequence"/>
</dbReference>
<organism evidence="1 2">
    <name type="scientific">Kitasatospora griseola</name>
    <name type="common">Streptomyces griseolosporeus</name>
    <dbReference type="NCBI Taxonomy" id="2064"/>
    <lineage>
        <taxon>Bacteria</taxon>
        <taxon>Bacillati</taxon>
        <taxon>Actinomycetota</taxon>
        <taxon>Actinomycetes</taxon>
        <taxon>Kitasatosporales</taxon>
        <taxon>Streptomycetaceae</taxon>
        <taxon>Kitasatospora</taxon>
    </lineage>
</organism>
<reference evidence="1 2" key="1">
    <citation type="submission" date="2015-02" db="EMBL/GenBank/DDBJ databases">
        <title>Draft genome sequence of Kitasatospora griseola MF730-N6, a bafilomycin, terpentecin and satosporin producer.</title>
        <authorList>
            <person name="Arens J.C."/>
            <person name="Haltli B."/>
            <person name="Kerr R.G."/>
        </authorList>
    </citation>
    <scope>NUCLEOTIDE SEQUENCE [LARGE SCALE GENOMIC DNA]</scope>
    <source>
        <strain evidence="1 2">MF730-N6</strain>
    </source>
</reference>
<dbReference type="OrthoDB" id="3480096at2"/>
<evidence type="ECO:0008006" key="3">
    <source>
        <dbReference type="Google" id="ProtNLM"/>
    </source>
</evidence>
<name>A0A0D0Q4B3_KITGR</name>
<dbReference type="PATRIC" id="fig|2064.6.peg.3981"/>
<dbReference type="AlphaFoldDB" id="A0A0D0Q4B3"/>
<keyword evidence="2" id="KW-1185">Reference proteome</keyword>
<evidence type="ECO:0000313" key="1">
    <source>
        <dbReference type="EMBL" id="KIQ65758.1"/>
    </source>
</evidence>
<dbReference type="EMBL" id="JXZB01000002">
    <property type="protein sequence ID" value="KIQ65758.1"/>
    <property type="molecule type" value="Genomic_DNA"/>
</dbReference>
<proteinExistence type="predicted"/>
<evidence type="ECO:0000313" key="2">
    <source>
        <dbReference type="Proteomes" id="UP000032066"/>
    </source>
</evidence>
<protein>
    <recommendedName>
        <fullName evidence="3">DivIVA domain-containing protein</fullName>
    </recommendedName>
</protein>
<accession>A0A0D0Q4B3</accession>
<sequence>MTEERRTRWWQRRAAAEPVGESGFEVVRRGYDRQQVDAHLALPPGERPRPAAFDIVRFGYERRQVDEALRELG</sequence>
<gene>
    <name evidence="1" type="ORF">TR51_18560</name>
</gene>
<comment type="caution">
    <text evidence="1">The sequence shown here is derived from an EMBL/GenBank/DDBJ whole genome shotgun (WGS) entry which is preliminary data.</text>
</comment>
<dbReference type="STRING" id="2064.TR51_18560"/>